<dbReference type="AlphaFoldDB" id="A0A9W6Y1L5"/>
<dbReference type="OrthoDB" id="129170at2759"/>
<sequence length="212" mass="22861">MIDQRVRVAAVVIISKLLYIGRHPWPTTDIVSTYSKFIKNFVRAGHFTKDAPSHSTWLGAGVAGLLRRDGGMAAPDLKTELLAMTATAVSNWPLSGPLLEHLIGDILYQGLSIHTGLPGILHQEGRIRGEFRQGRTVSTAGVGMLRAAGAPAPQLTIQDTMNEMYPLIVEVLSQQTHWGASPITLDAYPLAGAEAGCIRNKFHQSTGSPCLE</sequence>
<accession>A0A9W6Y1L5</accession>
<gene>
    <name evidence="1" type="ORF">Pfra01_001962600</name>
</gene>
<evidence type="ECO:0000313" key="1">
    <source>
        <dbReference type="EMBL" id="GMF49588.1"/>
    </source>
</evidence>
<proteinExistence type="predicted"/>
<dbReference type="Proteomes" id="UP001165121">
    <property type="component" value="Unassembled WGS sequence"/>
</dbReference>
<reference evidence="1" key="1">
    <citation type="submission" date="2023-04" db="EMBL/GenBank/DDBJ databases">
        <title>Phytophthora fragariaefolia NBRC 109709.</title>
        <authorList>
            <person name="Ichikawa N."/>
            <person name="Sato H."/>
            <person name="Tonouchi N."/>
        </authorList>
    </citation>
    <scope>NUCLEOTIDE SEQUENCE</scope>
    <source>
        <strain evidence="1">NBRC 109709</strain>
    </source>
</reference>
<keyword evidence="2" id="KW-1185">Reference proteome</keyword>
<organism evidence="1 2">
    <name type="scientific">Phytophthora fragariaefolia</name>
    <dbReference type="NCBI Taxonomy" id="1490495"/>
    <lineage>
        <taxon>Eukaryota</taxon>
        <taxon>Sar</taxon>
        <taxon>Stramenopiles</taxon>
        <taxon>Oomycota</taxon>
        <taxon>Peronosporomycetes</taxon>
        <taxon>Peronosporales</taxon>
        <taxon>Peronosporaceae</taxon>
        <taxon>Phytophthora</taxon>
    </lineage>
</organism>
<protein>
    <submittedName>
        <fullName evidence="1">Unnamed protein product</fullName>
    </submittedName>
</protein>
<comment type="caution">
    <text evidence="1">The sequence shown here is derived from an EMBL/GenBank/DDBJ whole genome shotgun (WGS) entry which is preliminary data.</text>
</comment>
<evidence type="ECO:0000313" key="2">
    <source>
        <dbReference type="Proteomes" id="UP001165121"/>
    </source>
</evidence>
<dbReference type="EMBL" id="BSXT01002549">
    <property type="protein sequence ID" value="GMF49588.1"/>
    <property type="molecule type" value="Genomic_DNA"/>
</dbReference>
<name>A0A9W6Y1L5_9STRA</name>